<dbReference type="AlphaFoldDB" id="A0A3A9J474"/>
<proteinExistence type="predicted"/>
<evidence type="ECO:0000313" key="3">
    <source>
        <dbReference type="Proteomes" id="UP000274097"/>
    </source>
</evidence>
<dbReference type="Proteomes" id="UP000278036">
    <property type="component" value="Unassembled WGS sequence"/>
</dbReference>
<dbReference type="InParanoid" id="A0A3A9J474"/>
<sequence length="69" mass="7426">MATSYPPRGIQKRADQNALLLMLGYVEAECRALGAEEAARHIAQAQSLLDALAEPERNALMKATVCGRA</sequence>
<evidence type="ECO:0000313" key="4">
    <source>
        <dbReference type="Proteomes" id="UP000278036"/>
    </source>
</evidence>
<evidence type="ECO:0000313" key="2">
    <source>
        <dbReference type="EMBL" id="RMI24468.1"/>
    </source>
</evidence>
<evidence type="ECO:0000313" key="1">
    <source>
        <dbReference type="EMBL" id="RKK02007.1"/>
    </source>
</evidence>
<dbReference type="EMBL" id="RFLX01000008">
    <property type="protein sequence ID" value="RMI24468.1"/>
    <property type="molecule type" value="Genomic_DNA"/>
</dbReference>
<gene>
    <name evidence="1" type="ORF">D6Z83_22010</name>
    <name evidence="2" type="ORF">EBE87_12275</name>
</gene>
<name>A0A3A9J474_9PROT</name>
<dbReference type="RefSeq" id="WP_120640354.1">
    <property type="nucleotide sequence ID" value="NZ_RAQU01000193.1"/>
</dbReference>
<keyword evidence="3" id="KW-1185">Reference proteome</keyword>
<comment type="caution">
    <text evidence="1">The sequence shown here is derived from an EMBL/GenBank/DDBJ whole genome shotgun (WGS) entry which is preliminary data.</text>
</comment>
<protein>
    <submittedName>
        <fullName evidence="1">Uncharacterized protein</fullName>
    </submittedName>
</protein>
<accession>A0A3A9J474</accession>
<dbReference type="EMBL" id="RAQU01000193">
    <property type="protein sequence ID" value="RKK02007.1"/>
    <property type="molecule type" value="Genomic_DNA"/>
</dbReference>
<dbReference type="Proteomes" id="UP000274097">
    <property type="component" value="Unassembled WGS sequence"/>
</dbReference>
<organism evidence="1 4">
    <name type="scientific">Teichococcus wenyumeiae</name>
    <dbReference type="NCBI Taxonomy" id="2478470"/>
    <lineage>
        <taxon>Bacteria</taxon>
        <taxon>Pseudomonadati</taxon>
        <taxon>Pseudomonadota</taxon>
        <taxon>Alphaproteobacteria</taxon>
        <taxon>Acetobacterales</taxon>
        <taxon>Roseomonadaceae</taxon>
        <taxon>Roseomonas</taxon>
    </lineage>
</organism>
<reference evidence="1 4" key="1">
    <citation type="submission" date="2018-09" db="EMBL/GenBank/DDBJ databases">
        <title>Roseomonas sp. nov., isolated from feces of Tibetan antelopes in the Qinghai-Tibet plateau, China.</title>
        <authorList>
            <person name="Tian Z."/>
        </authorList>
    </citation>
    <scope>NUCLEOTIDE SEQUENCE [LARGE SCALE GENOMIC DNA]</scope>
    <source>
        <strain evidence="2 3">Z23</strain>
        <strain evidence="1 4">Z24</strain>
    </source>
</reference>